<dbReference type="InterPro" id="IPR043519">
    <property type="entry name" value="NT_sf"/>
</dbReference>
<dbReference type="GO" id="GO:0016740">
    <property type="term" value="F:transferase activity"/>
    <property type="evidence" value="ECO:0007669"/>
    <property type="project" value="UniProtKB-KW"/>
</dbReference>
<keyword evidence="2" id="KW-1185">Reference proteome</keyword>
<dbReference type="Gene3D" id="3.30.460.40">
    <property type="match status" value="1"/>
</dbReference>
<protein>
    <submittedName>
        <fullName evidence="1">Nucleotidyl transferase AbiEii toxin, Type IV TA system</fullName>
    </submittedName>
</protein>
<dbReference type="SUPFAM" id="SSF81301">
    <property type="entry name" value="Nucleotidyltransferase"/>
    <property type="match status" value="1"/>
</dbReference>
<dbReference type="AlphaFoldDB" id="A0A1G7FJZ0"/>
<dbReference type="EMBL" id="FNBC01000009">
    <property type="protein sequence ID" value="SDE76198.1"/>
    <property type="molecule type" value="Genomic_DNA"/>
</dbReference>
<reference evidence="2" key="1">
    <citation type="submission" date="2016-10" db="EMBL/GenBank/DDBJ databases">
        <authorList>
            <person name="Varghese N."/>
            <person name="Submissions S."/>
        </authorList>
    </citation>
    <scope>NUCLEOTIDE SEQUENCE [LARGE SCALE GENOMIC DNA]</scope>
    <source>
        <strain evidence="2">CGMCC 1.6992</strain>
    </source>
</reference>
<dbReference type="OrthoDB" id="5519456at2"/>
<organism evidence="1 2">
    <name type="scientific">Thermus arciformis</name>
    <dbReference type="NCBI Taxonomy" id="482827"/>
    <lineage>
        <taxon>Bacteria</taxon>
        <taxon>Thermotogati</taxon>
        <taxon>Deinococcota</taxon>
        <taxon>Deinococci</taxon>
        <taxon>Thermales</taxon>
        <taxon>Thermaceae</taxon>
        <taxon>Thermus</taxon>
    </lineage>
</organism>
<dbReference type="InterPro" id="IPR014942">
    <property type="entry name" value="AbiEii"/>
</dbReference>
<keyword evidence="1" id="KW-0808">Transferase</keyword>
<proteinExistence type="predicted"/>
<dbReference type="STRING" id="482827.SAMN04488243_10952"/>
<evidence type="ECO:0000313" key="1">
    <source>
        <dbReference type="EMBL" id="SDE76198.1"/>
    </source>
</evidence>
<sequence length="141" mass="15755">MTPDMLDFLRALHQEGARFLVIGGYALAFFGRPRFTKDLDLWVDAEEAPGVLAAIRRFFGGDDLGLTVEDLASPGVVQLGYAPNRVDLVILETPPFDEAFARALKHEVEGVQVYVVHPEDFKALKRAFGRPVDLRDLEELE</sequence>
<accession>A0A1G7FJZ0</accession>
<dbReference type="RefSeq" id="WP_093006445.1">
    <property type="nucleotide sequence ID" value="NZ_FNBC01000009.1"/>
</dbReference>
<evidence type="ECO:0000313" key="2">
    <source>
        <dbReference type="Proteomes" id="UP000199446"/>
    </source>
</evidence>
<name>A0A1G7FJZ0_9DEIN</name>
<dbReference type="Proteomes" id="UP000199446">
    <property type="component" value="Unassembled WGS sequence"/>
</dbReference>
<dbReference type="Pfam" id="PF08843">
    <property type="entry name" value="AbiEii"/>
    <property type="match status" value="1"/>
</dbReference>
<gene>
    <name evidence="1" type="ORF">SAMN04488243_10952</name>
</gene>